<sequence>MPAETSSPLATFAPSVPISFPLRVFAALRALIWVTLIMDNPLKWWCQQGRRNDRADMEGPLYVPGAPARMLEPGKAVLATVDELKEYTPFLLQVTVRSPHGDPLPHATIDLWHATSAGAYAYRSYALRGQLTTGADGSVEVLTVAPGDYGGGLGVRAGHFHMKLHDGARRYERLTTQLYVCRANDFAAGSRKDTLNYLRKTRPQNMLRAWSLPESNGGESYIELPELPSDDIESLKRVGWWNARLAEQAPGAGIKVVAGGRTEFKLNEKPGWLGF</sequence>
<dbReference type="InterPro" id="IPR000627">
    <property type="entry name" value="Intradiol_dOase_C"/>
</dbReference>
<dbReference type="OrthoDB" id="121380at2759"/>
<accession>K5WGH4</accession>
<proteinExistence type="inferred from homology"/>
<evidence type="ECO:0000313" key="6">
    <source>
        <dbReference type="Proteomes" id="UP000008370"/>
    </source>
</evidence>
<dbReference type="Pfam" id="PF00775">
    <property type="entry name" value="Dioxygenase_C"/>
    <property type="match status" value="1"/>
</dbReference>
<evidence type="ECO:0000256" key="1">
    <source>
        <dbReference type="ARBA" id="ARBA00007825"/>
    </source>
</evidence>
<dbReference type="KEGG" id="pco:PHACADRAFT_207038"/>
<organism evidence="5 6">
    <name type="scientific">Phanerochaete carnosa (strain HHB-10118-sp)</name>
    <name type="common">White-rot fungus</name>
    <name type="synonym">Peniophora carnosa</name>
    <dbReference type="NCBI Taxonomy" id="650164"/>
    <lineage>
        <taxon>Eukaryota</taxon>
        <taxon>Fungi</taxon>
        <taxon>Dikarya</taxon>
        <taxon>Basidiomycota</taxon>
        <taxon>Agaricomycotina</taxon>
        <taxon>Agaricomycetes</taxon>
        <taxon>Polyporales</taxon>
        <taxon>Phanerochaetaceae</taxon>
        <taxon>Phanerochaete</taxon>
    </lineage>
</organism>
<keyword evidence="6" id="KW-1185">Reference proteome</keyword>
<dbReference type="EMBL" id="JH930470">
    <property type="protein sequence ID" value="EKM58204.1"/>
    <property type="molecule type" value="Genomic_DNA"/>
</dbReference>
<feature type="domain" description="Intradiol ring-cleavage dioxygenases" evidence="4">
    <location>
        <begin position="58"/>
        <end position="180"/>
    </location>
</feature>
<dbReference type="GeneID" id="18912575"/>
<dbReference type="RefSeq" id="XP_007393527.1">
    <property type="nucleotide sequence ID" value="XM_007393465.1"/>
</dbReference>
<protein>
    <recommendedName>
        <fullName evidence="4">Intradiol ring-cleavage dioxygenases domain-containing protein</fullName>
    </recommendedName>
</protein>
<evidence type="ECO:0000313" key="5">
    <source>
        <dbReference type="EMBL" id="EKM58204.1"/>
    </source>
</evidence>
<comment type="similarity">
    <text evidence="1">Belongs to the intradiol ring-cleavage dioxygenase family.</text>
</comment>
<gene>
    <name evidence="5" type="ORF">PHACADRAFT_207038</name>
</gene>
<dbReference type="SUPFAM" id="SSF49482">
    <property type="entry name" value="Aromatic compound dioxygenase"/>
    <property type="match status" value="1"/>
</dbReference>
<dbReference type="Proteomes" id="UP000008370">
    <property type="component" value="Unassembled WGS sequence"/>
</dbReference>
<evidence type="ECO:0000256" key="3">
    <source>
        <dbReference type="ARBA" id="ARBA00023002"/>
    </source>
</evidence>
<dbReference type="HOGENOM" id="CLU_092139_0_0_1"/>
<dbReference type="InParanoid" id="K5WGH4"/>
<evidence type="ECO:0000256" key="2">
    <source>
        <dbReference type="ARBA" id="ARBA00022964"/>
    </source>
</evidence>
<evidence type="ECO:0000259" key="4">
    <source>
        <dbReference type="Pfam" id="PF00775"/>
    </source>
</evidence>
<dbReference type="InterPro" id="IPR015889">
    <property type="entry name" value="Intradiol_dOase_core"/>
</dbReference>
<dbReference type="PANTHER" id="PTHR33711:SF7">
    <property type="entry name" value="INTRADIOL RING-CLEAVAGE DIOXYGENASES DOMAIN-CONTAINING PROTEIN-RELATED"/>
    <property type="match status" value="1"/>
</dbReference>
<keyword evidence="3" id="KW-0560">Oxidoreductase</keyword>
<reference evidence="5 6" key="1">
    <citation type="journal article" date="2012" name="BMC Genomics">
        <title>Comparative genomics of the white-rot fungi, Phanerochaete carnosa and P. chrysosporium, to elucidate the genetic basis of the distinct wood types they colonize.</title>
        <authorList>
            <person name="Suzuki H."/>
            <person name="MacDonald J."/>
            <person name="Syed K."/>
            <person name="Salamov A."/>
            <person name="Hori C."/>
            <person name="Aerts A."/>
            <person name="Henrissat B."/>
            <person name="Wiebenga A."/>
            <person name="vanKuyk P.A."/>
            <person name="Barry K."/>
            <person name="Lindquist E."/>
            <person name="LaButti K."/>
            <person name="Lapidus A."/>
            <person name="Lucas S."/>
            <person name="Coutinho P."/>
            <person name="Gong Y."/>
            <person name="Samejima M."/>
            <person name="Mahadevan R."/>
            <person name="Abou-Zaid M."/>
            <person name="de Vries R.P."/>
            <person name="Igarashi K."/>
            <person name="Yadav J.S."/>
            <person name="Grigoriev I.V."/>
            <person name="Master E.R."/>
        </authorList>
    </citation>
    <scope>NUCLEOTIDE SEQUENCE [LARGE SCALE GENOMIC DNA]</scope>
    <source>
        <strain evidence="5 6">HHB-10118-sp</strain>
    </source>
</reference>
<dbReference type="InterPro" id="IPR050770">
    <property type="entry name" value="Intradiol_RC_Dioxygenase"/>
</dbReference>
<dbReference type="PANTHER" id="PTHR33711">
    <property type="entry name" value="DIOXYGENASE, PUTATIVE (AFU_ORTHOLOGUE AFUA_2G02910)-RELATED"/>
    <property type="match status" value="1"/>
</dbReference>
<keyword evidence="2" id="KW-0223">Dioxygenase</keyword>
<dbReference type="GO" id="GO:0016702">
    <property type="term" value="F:oxidoreductase activity, acting on single donors with incorporation of molecular oxygen, incorporation of two atoms of oxygen"/>
    <property type="evidence" value="ECO:0007669"/>
    <property type="project" value="InterPro"/>
</dbReference>
<name>K5WGH4_PHACS</name>
<dbReference type="GO" id="GO:0008199">
    <property type="term" value="F:ferric iron binding"/>
    <property type="evidence" value="ECO:0007669"/>
    <property type="project" value="InterPro"/>
</dbReference>
<dbReference type="Gene3D" id="2.60.130.10">
    <property type="entry name" value="Aromatic compound dioxygenase"/>
    <property type="match status" value="1"/>
</dbReference>
<dbReference type="AlphaFoldDB" id="K5WGH4"/>